<organism evidence="2 3">
    <name type="scientific">Anaeramoeba ignava</name>
    <name type="common">Anaerobic marine amoeba</name>
    <dbReference type="NCBI Taxonomy" id="1746090"/>
    <lineage>
        <taxon>Eukaryota</taxon>
        <taxon>Metamonada</taxon>
        <taxon>Anaeramoebidae</taxon>
        <taxon>Anaeramoeba</taxon>
    </lineage>
</organism>
<dbReference type="Proteomes" id="UP001149090">
    <property type="component" value="Unassembled WGS sequence"/>
</dbReference>
<reference evidence="2" key="1">
    <citation type="submission" date="2022-10" db="EMBL/GenBank/DDBJ databases">
        <title>Novel sulphate-reducing endosymbionts in the free-living metamonad Anaeramoeba.</title>
        <authorList>
            <person name="Jerlstrom-Hultqvist J."/>
            <person name="Cepicka I."/>
            <person name="Gallot-Lavallee L."/>
            <person name="Salas-Leiva D."/>
            <person name="Curtis B.A."/>
            <person name="Zahonova K."/>
            <person name="Pipaliya S."/>
            <person name="Dacks J."/>
            <person name="Roger A.J."/>
        </authorList>
    </citation>
    <scope>NUCLEOTIDE SEQUENCE</scope>
    <source>
        <strain evidence="2">BMAN</strain>
    </source>
</reference>
<evidence type="ECO:0000313" key="2">
    <source>
        <dbReference type="EMBL" id="KAJ5075074.1"/>
    </source>
</evidence>
<protein>
    <submittedName>
        <fullName evidence="2">Uncharacterized protein</fullName>
    </submittedName>
</protein>
<accession>A0A9Q0RDT9</accession>
<evidence type="ECO:0000256" key="1">
    <source>
        <dbReference type="SAM" id="SignalP"/>
    </source>
</evidence>
<proteinExistence type="predicted"/>
<comment type="caution">
    <text evidence="2">The sequence shown here is derived from an EMBL/GenBank/DDBJ whole genome shotgun (WGS) entry which is preliminary data.</text>
</comment>
<evidence type="ECO:0000313" key="3">
    <source>
        <dbReference type="Proteomes" id="UP001149090"/>
    </source>
</evidence>
<name>A0A9Q0RDT9_ANAIG</name>
<keyword evidence="1" id="KW-0732">Signal</keyword>
<sequence length="173" mass="20617">MRKNTPTKVLLPFWIIFSLSRIISSFSSSFSDDPKLKKKDFFSQKKERKTQTKPRKTRSKFWGNLIPLSSYITQLEWTGEYIWVMFIKKDELMFFFIQKETNHLNRKIKRNFKYINGFLDCSPSSEPIMLMKLIVFANPLDFLHKNFLSDPQNVHLPSHLILFDSILPKIESF</sequence>
<keyword evidence="3" id="KW-1185">Reference proteome</keyword>
<dbReference type="AlphaFoldDB" id="A0A9Q0RDT9"/>
<feature type="signal peptide" evidence="1">
    <location>
        <begin position="1"/>
        <end position="25"/>
    </location>
</feature>
<dbReference type="EMBL" id="JAPDFW010000067">
    <property type="protein sequence ID" value="KAJ5075074.1"/>
    <property type="molecule type" value="Genomic_DNA"/>
</dbReference>
<feature type="chain" id="PRO_5040502518" evidence="1">
    <location>
        <begin position="26"/>
        <end position="173"/>
    </location>
</feature>
<gene>
    <name evidence="2" type="ORF">M0811_07779</name>
</gene>
<dbReference type="OrthoDB" id="416834at2759"/>